<sequence length="126" mass="13644">MNVHLKRLLILVAVLALGAWAAYAYTIHKVESTFKTGVSEMPPVIDRVGNIKKIDIELSEDSVIGQHCSRDDGCERYVAHVSGDKGSVWVIADVDAASDTVSSAIVCAEDRSLIVKMEGVPDTDCR</sequence>
<organism evidence="2 3">
    <name type="scientific">Achromobacter deleyi</name>
    <dbReference type="NCBI Taxonomy" id="1353891"/>
    <lineage>
        <taxon>Bacteria</taxon>
        <taxon>Pseudomonadati</taxon>
        <taxon>Pseudomonadota</taxon>
        <taxon>Betaproteobacteria</taxon>
        <taxon>Burkholderiales</taxon>
        <taxon>Alcaligenaceae</taxon>
        <taxon>Achromobacter</taxon>
    </lineage>
</organism>
<evidence type="ECO:0000313" key="3">
    <source>
        <dbReference type="Proteomes" id="UP000494111"/>
    </source>
</evidence>
<evidence type="ECO:0000313" key="2">
    <source>
        <dbReference type="EMBL" id="CAB3673881.1"/>
    </source>
</evidence>
<keyword evidence="1" id="KW-0732">Signal</keyword>
<name>A0A6S6ZG83_9BURK</name>
<gene>
    <name evidence="2" type="ORF">LMG3458_01245</name>
</gene>
<dbReference type="AlphaFoldDB" id="A0A6S6ZG83"/>
<reference evidence="2 3" key="1">
    <citation type="submission" date="2020-04" db="EMBL/GenBank/DDBJ databases">
        <authorList>
            <person name="De Canck E."/>
        </authorList>
    </citation>
    <scope>NUCLEOTIDE SEQUENCE [LARGE SCALE GENOMIC DNA]</scope>
    <source>
        <strain evidence="2 3">LMG 3458</strain>
    </source>
</reference>
<protein>
    <submittedName>
        <fullName evidence="2">Uncharacterized protein</fullName>
    </submittedName>
</protein>
<accession>A0A6S6ZG83</accession>
<evidence type="ECO:0000256" key="1">
    <source>
        <dbReference type="SAM" id="SignalP"/>
    </source>
</evidence>
<dbReference type="EMBL" id="CADIJO010000003">
    <property type="protein sequence ID" value="CAB3673881.1"/>
    <property type="molecule type" value="Genomic_DNA"/>
</dbReference>
<dbReference type="RefSeq" id="WP_175191620.1">
    <property type="nucleotide sequence ID" value="NZ_CADIJO010000003.1"/>
</dbReference>
<proteinExistence type="predicted"/>
<feature type="chain" id="PRO_5029015090" evidence="1">
    <location>
        <begin position="25"/>
        <end position="126"/>
    </location>
</feature>
<feature type="signal peptide" evidence="1">
    <location>
        <begin position="1"/>
        <end position="24"/>
    </location>
</feature>
<dbReference type="Proteomes" id="UP000494111">
    <property type="component" value="Unassembled WGS sequence"/>
</dbReference>